<keyword evidence="2" id="KW-1185">Reference proteome</keyword>
<evidence type="ECO:0000313" key="1">
    <source>
        <dbReference type="EMBL" id="KAI0512200.1"/>
    </source>
</evidence>
<dbReference type="AlphaFoldDB" id="A0A8T3BIU7"/>
<dbReference type="Pfam" id="PF14223">
    <property type="entry name" value="Retrotran_gag_2"/>
    <property type="match status" value="1"/>
</dbReference>
<dbReference type="EMBL" id="JAGYWB010000009">
    <property type="protein sequence ID" value="KAI0512200.1"/>
    <property type="molecule type" value="Genomic_DNA"/>
</dbReference>
<gene>
    <name evidence="1" type="ORF">KFK09_012838</name>
</gene>
<dbReference type="OrthoDB" id="693186at2759"/>
<organism evidence="1 2">
    <name type="scientific">Dendrobium nobile</name>
    <name type="common">Orchid</name>
    <dbReference type="NCBI Taxonomy" id="94219"/>
    <lineage>
        <taxon>Eukaryota</taxon>
        <taxon>Viridiplantae</taxon>
        <taxon>Streptophyta</taxon>
        <taxon>Embryophyta</taxon>
        <taxon>Tracheophyta</taxon>
        <taxon>Spermatophyta</taxon>
        <taxon>Magnoliopsida</taxon>
        <taxon>Liliopsida</taxon>
        <taxon>Asparagales</taxon>
        <taxon>Orchidaceae</taxon>
        <taxon>Epidendroideae</taxon>
        <taxon>Malaxideae</taxon>
        <taxon>Dendrobiinae</taxon>
        <taxon>Dendrobium</taxon>
    </lineage>
</organism>
<name>A0A8T3BIU7_DENNO</name>
<proteinExistence type="predicted"/>
<evidence type="ECO:0000313" key="2">
    <source>
        <dbReference type="Proteomes" id="UP000829196"/>
    </source>
</evidence>
<dbReference type="PANTHER" id="PTHR47481:SF22">
    <property type="entry name" value="RETROTRANSPOSON GAG DOMAIN-CONTAINING PROTEIN"/>
    <property type="match status" value="1"/>
</dbReference>
<comment type="caution">
    <text evidence="1">The sequence shown here is derived from an EMBL/GenBank/DDBJ whole genome shotgun (WGS) entry which is preliminary data.</text>
</comment>
<accession>A0A8T3BIU7</accession>
<protein>
    <recommendedName>
        <fullName evidence="3">Retrovirus-related Pol polyprotein from transposon TNT 1-94</fullName>
    </recommendedName>
</protein>
<evidence type="ECO:0008006" key="3">
    <source>
        <dbReference type="Google" id="ProtNLM"/>
    </source>
</evidence>
<reference evidence="1" key="1">
    <citation type="journal article" date="2022" name="Front. Genet.">
        <title>Chromosome-Scale Assembly of the Dendrobium nobile Genome Provides Insights Into the Molecular Mechanism of the Biosynthesis of the Medicinal Active Ingredient of Dendrobium.</title>
        <authorList>
            <person name="Xu Q."/>
            <person name="Niu S.-C."/>
            <person name="Li K.-L."/>
            <person name="Zheng P.-J."/>
            <person name="Zhang X.-J."/>
            <person name="Jia Y."/>
            <person name="Liu Y."/>
            <person name="Niu Y.-X."/>
            <person name="Yu L.-H."/>
            <person name="Chen D.-F."/>
            <person name="Zhang G.-Q."/>
        </authorList>
    </citation>
    <scope>NUCLEOTIDE SEQUENCE</scope>
    <source>
        <tissue evidence="1">Leaf</tissue>
    </source>
</reference>
<dbReference type="Proteomes" id="UP000829196">
    <property type="component" value="Unassembled WGS sequence"/>
</dbReference>
<dbReference type="PANTHER" id="PTHR47481">
    <property type="match status" value="1"/>
</dbReference>
<sequence>MAHSASSQTEDHRVSPTTEASDLVIPSNLKFLVSNIKNVVTIPLASDNYSLWRSQVLKITCANGFQSFIDPNSHPPPQTVTNQDGSSSPNPLFSKWVLTDQNISAFICSKISPTVLPYLIYLETTSVIWLSLQTRFQSTNRSKVIQLKNELHNISFKNSNMTQYLTDIKSLVDQIAAAGAVVDTEDIILHILNGLPPTYQSFKTAIRTMLTTITLDQPPLLLINSILFF</sequence>